<evidence type="ECO:0000313" key="1">
    <source>
        <dbReference type="EMBL" id="MCI0753443.1"/>
    </source>
</evidence>
<comment type="caution">
    <text evidence="1">The sequence shown here is derived from an EMBL/GenBank/DDBJ whole genome shotgun (WGS) entry which is preliminary data.</text>
</comment>
<keyword evidence="2" id="KW-1185">Reference proteome</keyword>
<accession>A0ABS9W315</accession>
<dbReference type="EMBL" id="JALBUU010000004">
    <property type="protein sequence ID" value="MCI0753443.1"/>
    <property type="molecule type" value="Genomic_DNA"/>
</dbReference>
<protein>
    <submittedName>
        <fullName evidence="1">Uncharacterized protein</fullName>
    </submittedName>
</protein>
<reference evidence="1 2" key="1">
    <citation type="submission" date="2022-03" db="EMBL/GenBank/DDBJ databases">
        <title>Complete genome analysis of Roseomonas KG 17.1 : a prolific producer of plant growth promoters.</title>
        <authorList>
            <person name="Saadouli I."/>
            <person name="Najjari A."/>
            <person name="Mosbah A."/>
            <person name="Ouzari H.I."/>
        </authorList>
    </citation>
    <scope>NUCLEOTIDE SEQUENCE [LARGE SCALE GENOMIC DNA]</scope>
    <source>
        <strain evidence="1 2">KG17-1</strain>
    </source>
</reference>
<gene>
    <name evidence="1" type="ORF">MON41_06670</name>
</gene>
<name>A0ABS9W315_9PROT</name>
<dbReference type="RefSeq" id="WP_241793112.1">
    <property type="nucleotide sequence ID" value="NZ_JALBUU010000004.1"/>
</dbReference>
<evidence type="ECO:0000313" key="2">
    <source>
        <dbReference type="Proteomes" id="UP001201985"/>
    </source>
</evidence>
<organism evidence="1 2">
    <name type="scientific">Teichococcus vastitatis</name>
    <dbReference type="NCBI Taxonomy" id="2307076"/>
    <lineage>
        <taxon>Bacteria</taxon>
        <taxon>Pseudomonadati</taxon>
        <taxon>Pseudomonadota</taxon>
        <taxon>Alphaproteobacteria</taxon>
        <taxon>Acetobacterales</taxon>
        <taxon>Roseomonadaceae</taxon>
        <taxon>Roseomonas</taxon>
    </lineage>
</organism>
<dbReference type="Proteomes" id="UP001201985">
    <property type="component" value="Unassembled WGS sequence"/>
</dbReference>
<proteinExistence type="predicted"/>
<sequence length="80" mass="8983">MALAHTLAVGLSKSFWQPKVRKRQLLIIVLRRAGFFPTGRIRRVDLDPLPWNAELLNQVFDHHVDRAASVEKAGDGMGHG</sequence>